<keyword evidence="1" id="KW-0812">Transmembrane</keyword>
<accession>A0AB36TFF9</accession>
<sequence>MMRNNFTRGLIIGSIIGASVGMVMSSDTMMSSRTKRRMRRKGMDLVKKSGALISDMVELFR</sequence>
<evidence type="ECO:0000313" key="2">
    <source>
        <dbReference type="EMBL" id="PFH02026.1"/>
    </source>
</evidence>
<protein>
    <recommendedName>
        <fullName evidence="4">YtxH-like protein</fullName>
    </recommendedName>
</protein>
<keyword evidence="1" id="KW-0472">Membrane</keyword>
<dbReference type="Proteomes" id="UP000223596">
    <property type="component" value="Unassembled WGS sequence"/>
</dbReference>
<keyword evidence="1" id="KW-1133">Transmembrane helix</keyword>
<evidence type="ECO:0008006" key="4">
    <source>
        <dbReference type="Google" id="ProtNLM"/>
    </source>
</evidence>
<reference evidence="2 3" key="1">
    <citation type="submission" date="2017-09" db="EMBL/GenBank/DDBJ databases">
        <title>Evaluation of Pacific Biosciences Sequencing Technology to Finishing C. thermocellum Genome Sequences.</title>
        <authorList>
            <person name="Brown S."/>
        </authorList>
    </citation>
    <scope>NUCLEOTIDE SEQUENCE [LARGE SCALE GENOMIC DNA]</scope>
    <source>
        <strain evidence="2 3">AD2</strain>
    </source>
</reference>
<gene>
    <name evidence="2" type="ORF">M972_11788</name>
</gene>
<dbReference type="AlphaFoldDB" id="A0AB36TFF9"/>
<dbReference type="RefSeq" id="WP_003511791.1">
    <property type="nucleotide sequence ID" value="NZ_CP013828.1"/>
</dbReference>
<feature type="transmembrane region" description="Helical" evidence="1">
    <location>
        <begin position="6"/>
        <end position="30"/>
    </location>
</feature>
<evidence type="ECO:0000256" key="1">
    <source>
        <dbReference type="SAM" id="Phobius"/>
    </source>
</evidence>
<name>A0AB36TFF9_ACETH</name>
<comment type="caution">
    <text evidence="2">The sequence shown here is derived from an EMBL/GenBank/DDBJ whole genome shotgun (WGS) entry which is preliminary data.</text>
</comment>
<organism evidence="2 3">
    <name type="scientific">Acetivibrio thermocellus AD2</name>
    <dbReference type="NCBI Taxonomy" id="1138384"/>
    <lineage>
        <taxon>Bacteria</taxon>
        <taxon>Bacillati</taxon>
        <taxon>Bacillota</taxon>
        <taxon>Clostridia</taxon>
        <taxon>Eubacteriales</taxon>
        <taxon>Oscillospiraceae</taxon>
        <taxon>Acetivibrio</taxon>
    </lineage>
</organism>
<dbReference type="EMBL" id="PDBW01000001">
    <property type="protein sequence ID" value="PFH02026.1"/>
    <property type="molecule type" value="Genomic_DNA"/>
</dbReference>
<dbReference type="GeneID" id="35804160"/>
<evidence type="ECO:0000313" key="3">
    <source>
        <dbReference type="Proteomes" id="UP000223596"/>
    </source>
</evidence>
<proteinExistence type="predicted"/>